<dbReference type="AlphaFoldDB" id="A0A0P7XNP7"/>
<comment type="similarity">
    <text evidence="1 2">Belongs to the small heat shock protein (HSP20) family.</text>
</comment>
<evidence type="ECO:0000313" key="4">
    <source>
        <dbReference type="EMBL" id="KPQ09102.1"/>
    </source>
</evidence>
<reference evidence="4 6" key="1">
    <citation type="submission" date="2015-09" db="EMBL/GenBank/DDBJ databases">
        <title>Identification and resolution of microdiversity through metagenomic sequencing of parallel consortia.</title>
        <authorList>
            <person name="Nelson W.C."/>
            <person name="Romine M.F."/>
            <person name="Lindemann S.R."/>
        </authorList>
    </citation>
    <scope>NUCLEOTIDE SEQUENCE [LARGE SCALE GENOMIC DNA]</scope>
    <source>
        <strain evidence="4">HL-109</strain>
    </source>
</reference>
<dbReference type="Proteomes" id="UP000182800">
    <property type="component" value="Unassembled WGS sequence"/>
</dbReference>
<gene>
    <name evidence="5" type="ORF">GA0071312_2586</name>
    <name evidence="4" type="ORF">HLUCCO17_16305</name>
</gene>
<dbReference type="Proteomes" id="UP000050497">
    <property type="component" value="Unassembled WGS sequence"/>
</dbReference>
<dbReference type="Pfam" id="PF00011">
    <property type="entry name" value="HSP20"/>
    <property type="match status" value="1"/>
</dbReference>
<accession>A0A0P7XNP7</accession>
<keyword evidence="7" id="KW-1185">Reference proteome</keyword>
<dbReference type="SUPFAM" id="SSF49764">
    <property type="entry name" value="HSP20-like chaperones"/>
    <property type="match status" value="1"/>
</dbReference>
<dbReference type="RefSeq" id="WP_074445293.1">
    <property type="nucleotide sequence ID" value="NZ_FMBM01000002.1"/>
</dbReference>
<dbReference type="EMBL" id="LJSX01000035">
    <property type="protein sequence ID" value="KPQ09102.1"/>
    <property type="molecule type" value="Genomic_DNA"/>
</dbReference>
<dbReference type="PANTHER" id="PTHR11527">
    <property type="entry name" value="HEAT-SHOCK PROTEIN 20 FAMILY MEMBER"/>
    <property type="match status" value="1"/>
</dbReference>
<organism evidence="4 6">
    <name type="scientific">Saliniramus fredricksonii</name>
    <dbReference type="NCBI Taxonomy" id="1653334"/>
    <lineage>
        <taxon>Bacteria</taxon>
        <taxon>Pseudomonadati</taxon>
        <taxon>Pseudomonadota</taxon>
        <taxon>Alphaproteobacteria</taxon>
        <taxon>Hyphomicrobiales</taxon>
        <taxon>Salinarimonadaceae</taxon>
        <taxon>Saliniramus</taxon>
    </lineage>
</organism>
<dbReference type="OrthoDB" id="9808910at2"/>
<name>A0A0P7XNP7_9HYPH</name>
<evidence type="ECO:0000256" key="1">
    <source>
        <dbReference type="PROSITE-ProRule" id="PRU00285"/>
    </source>
</evidence>
<dbReference type="Gene3D" id="2.60.40.790">
    <property type="match status" value="1"/>
</dbReference>
<evidence type="ECO:0000313" key="6">
    <source>
        <dbReference type="Proteomes" id="UP000050497"/>
    </source>
</evidence>
<dbReference type="CDD" id="cd06471">
    <property type="entry name" value="ACD_LpsHSP_like"/>
    <property type="match status" value="1"/>
</dbReference>
<dbReference type="InterPro" id="IPR008978">
    <property type="entry name" value="HSP20-like_chaperone"/>
</dbReference>
<sequence>MNPLVNRNRLLDQLFRDFPSSYSIQPLHGDPLPAPEQIKIDVKNNARSFTVHAEMPGLKKDDIHVTVDGNVVTIQAEVKQHDAETDDERLVHSERYYGSVQRSFALPAAVSEAKVKAKYEDGILTLNLPKEAPNGSKKIAVS</sequence>
<dbReference type="PROSITE" id="PS01031">
    <property type="entry name" value="SHSP"/>
    <property type="match status" value="1"/>
</dbReference>
<dbReference type="EMBL" id="FMBM01000002">
    <property type="protein sequence ID" value="SCC81631.1"/>
    <property type="molecule type" value="Genomic_DNA"/>
</dbReference>
<evidence type="ECO:0000313" key="7">
    <source>
        <dbReference type="Proteomes" id="UP000182800"/>
    </source>
</evidence>
<reference evidence="5 7" key="2">
    <citation type="submission" date="2016-08" db="EMBL/GenBank/DDBJ databases">
        <authorList>
            <person name="Varghese N."/>
            <person name="Submissions Spin"/>
        </authorList>
    </citation>
    <scope>NUCLEOTIDE SEQUENCE [LARGE SCALE GENOMIC DNA]</scope>
    <source>
        <strain evidence="5 7">HL-109</strain>
    </source>
</reference>
<comment type="caution">
    <text evidence="4">The sequence shown here is derived from an EMBL/GenBank/DDBJ whole genome shotgun (WGS) entry which is preliminary data.</text>
</comment>
<feature type="domain" description="SHSP" evidence="3">
    <location>
        <begin position="31"/>
        <end position="142"/>
    </location>
</feature>
<evidence type="ECO:0000259" key="3">
    <source>
        <dbReference type="PROSITE" id="PS01031"/>
    </source>
</evidence>
<dbReference type="STRING" id="1653334.GA0071312_2586"/>
<dbReference type="InterPro" id="IPR002068">
    <property type="entry name" value="A-crystallin/Hsp20_dom"/>
</dbReference>
<keyword evidence="5" id="KW-0346">Stress response</keyword>
<evidence type="ECO:0000256" key="2">
    <source>
        <dbReference type="RuleBase" id="RU003616"/>
    </source>
</evidence>
<evidence type="ECO:0000313" key="5">
    <source>
        <dbReference type="EMBL" id="SCC81631.1"/>
    </source>
</evidence>
<protein>
    <submittedName>
        <fullName evidence="4">HSP20 family protein</fullName>
    </submittedName>
    <submittedName>
        <fullName evidence="5">Heat shock protein Hsp20</fullName>
    </submittedName>
</protein>
<proteinExistence type="inferred from homology"/>
<dbReference type="InterPro" id="IPR031107">
    <property type="entry name" value="Small_HSP"/>
</dbReference>